<dbReference type="CDD" id="cd01536">
    <property type="entry name" value="PBP1_ABC_sugar_binding-like"/>
    <property type="match status" value="1"/>
</dbReference>
<dbReference type="AlphaFoldDB" id="A0A136Q710"/>
<feature type="domain" description="Periplasmic binding protein" evidence="5">
    <location>
        <begin position="58"/>
        <end position="301"/>
    </location>
</feature>
<evidence type="ECO:0000313" key="7">
    <source>
        <dbReference type="Proteomes" id="UP000070366"/>
    </source>
</evidence>
<dbReference type="PANTHER" id="PTHR46847">
    <property type="entry name" value="D-ALLOSE-BINDING PERIPLASMIC PROTEIN-RELATED"/>
    <property type="match status" value="1"/>
</dbReference>
<dbReference type="SUPFAM" id="SSF53822">
    <property type="entry name" value="Periplasmic binding protein-like I"/>
    <property type="match status" value="1"/>
</dbReference>
<evidence type="ECO:0000256" key="2">
    <source>
        <dbReference type="ARBA" id="ARBA00007639"/>
    </source>
</evidence>
<evidence type="ECO:0000256" key="1">
    <source>
        <dbReference type="ARBA" id="ARBA00004196"/>
    </source>
</evidence>
<evidence type="ECO:0000256" key="3">
    <source>
        <dbReference type="ARBA" id="ARBA00022729"/>
    </source>
</evidence>
<dbReference type="STRING" id="626937.HMPREF3293_00684"/>
<dbReference type="InterPro" id="IPR025997">
    <property type="entry name" value="SBP_2_dom"/>
</dbReference>
<reference evidence="6 7" key="1">
    <citation type="submission" date="2016-02" db="EMBL/GenBank/DDBJ databases">
        <authorList>
            <person name="Wen L."/>
            <person name="He K."/>
            <person name="Yang H."/>
        </authorList>
    </citation>
    <scope>NUCLEOTIDE SEQUENCE [LARGE SCALE GENOMIC DNA]</scope>
    <source>
        <strain evidence="6 7">DSM 22607</strain>
    </source>
</reference>
<dbReference type="Pfam" id="PF13407">
    <property type="entry name" value="Peripla_BP_4"/>
    <property type="match status" value="1"/>
</dbReference>
<keyword evidence="7" id="KW-1185">Reference proteome</keyword>
<sequence>MVMVLFFSGCGAPANDAVEKTPSVAAEDGDASKSNDTGKQITIGLTARDLAIPAYTSITGLLEQKCQENGVQLTAVSANADPSKQATQIENFVQSDVDCIIVMEAVEQSAAATTVQDAVAAGVPVIGYGLAVEGNTTDLVCPNYDIGYASAEQCAEWMNENYNGKGEIGILHLSLTSEGGIDRYEGAKAGIKDKLPDAEIVAEQFAQTVEEGVKVTESMIQANPDIVAIVCSSGGAAVGTAEALTGLGLNDGKIAVFGTDTTTDVLSAVKSEANPLLATVCVGSDTYMADKLYEMAMLIINDEPYEEHYLSKLEKIDAANVDEFIERENIAL</sequence>
<comment type="subcellular location">
    <subcellularLocation>
        <location evidence="1">Cell envelope</location>
    </subcellularLocation>
</comment>
<organism evidence="6 7">
    <name type="scientific">Christensenella minuta</name>
    <dbReference type="NCBI Taxonomy" id="626937"/>
    <lineage>
        <taxon>Bacteria</taxon>
        <taxon>Bacillati</taxon>
        <taxon>Bacillota</taxon>
        <taxon>Clostridia</taxon>
        <taxon>Christensenellales</taxon>
        <taxon>Christensenellaceae</taxon>
        <taxon>Christensenella</taxon>
    </lineage>
</organism>
<evidence type="ECO:0000313" key="6">
    <source>
        <dbReference type="EMBL" id="KXK66465.1"/>
    </source>
</evidence>
<comment type="similarity">
    <text evidence="2">Belongs to the bacterial solute-binding protein 2 family.</text>
</comment>
<proteinExistence type="inferred from homology"/>
<gene>
    <name evidence="6" type="ORF">HMPREF3293_00684</name>
</gene>
<dbReference type="InterPro" id="IPR028082">
    <property type="entry name" value="Peripla_BP_I"/>
</dbReference>
<comment type="caution">
    <text evidence="6">The sequence shown here is derived from an EMBL/GenBank/DDBJ whole genome shotgun (WGS) entry which is preliminary data.</text>
</comment>
<dbReference type="PANTHER" id="PTHR46847:SF1">
    <property type="entry name" value="D-ALLOSE-BINDING PERIPLASMIC PROTEIN-RELATED"/>
    <property type="match status" value="1"/>
</dbReference>
<accession>A0A136Q710</accession>
<dbReference type="Proteomes" id="UP000070366">
    <property type="component" value="Unassembled WGS sequence"/>
</dbReference>
<evidence type="ECO:0000259" key="5">
    <source>
        <dbReference type="Pfam" id="PF13407"/>
    </source>
</evidence>
<keyword evidence="3" id="KW-0732">Signal</keyword>
<name>A0A136Q710_9FIRM</name>
<dbReference type="Gene3D" id="3.40.50.2300">
    <property type="match status" value="2"/>
</dbReference>
<protein>
    <recommendedName>
        <fullName evidence="5">Periplasmic binding protein domain-containing protein</fullName>
    </recommendedName>
</protein>
<dbReference type="GO" id="GO:0030313">
    <property type="term" value="C:cell envelope"/>
    <property type="evidence" value="ECO:0007669"/>
    <property type="project" value="UniProtKB-SubCell"/>
</dbReference>
<feature type="region of interest" description="Disordered" evidence="4">
    <location>
        <begin position="18"/>
        <end position="37"/>
    </location>
</feature>
<dbReference type="EMBL" id="LSZW01000043">
    <property type="protein sequence ID" value="KXK66465.1"/>
    <property type="molecule type" value="Genomic_DNA"/>
</dbReference>
<dbReference type="GO" id="GO:0030246">
    <property type="term" value="F:carbohydrate binding"/>
    <property type="evidence" value="ECO:0007669"/>
    <property type="project" value="UniProtKB-ARBA"/>
</dbReference>
<evidence type="ECO:0000256" key="4">
    <source>
        <dbReference type="SAM" id="MobiDB-lite"/>
    </source>
</evidence>